<proteinExistence type="predicted"/>
<sequence>MLLALALPGVFLWDAWAWFAATEEERASFRAEVERLKARGWRPPPDQVVIRARWGWRAVVGLLACLALSIALVAFVHPAFLVVTLFMAAFLAAALFDCLRERTHKSTA</sequence>
<dbReference type="Proteomes" id="UP000011682">
    <property type="component" value="Unassembled WGS sequence"/>
</dbReference>
<keyword evidence="1" id="KW-0812">Transmembrane</keyword>
<keyword evidence="3" id="KW-1185">Reference proteome</keyword>
<name>S9NWC8_CYSF2</name>
<comment type="caution">
    <text evidence="2">The sequence shown here is derived from an EMBL/GenBank/DDBJ whole genome shotgun (WGS) entry which is preliminary data.</text>
</comment>
<reference evidence="2" key="1">
    <citation type="submission" date="2013-05" db="EMBL/GenBank/DDBJ databases">
        <title>Genome assembly of Cystobacter fuscus DSM 2262.</title>
        <authorList>
            <person name="Sharma G."/>
            <person name="Khatri I."/>
            <person name="Kaur C."/>
            <person name="Mayilraj S."/>
            <person name="Subramanian S."/>
        </authorList>
    </citation>
    <scope>NUCLEOTIDE SEQUENCE [LARGE SCALE GENOMIC DNA]</scope>
    <source>
        <strain evidence="2">DSM 2262</strain>
    </source>
</reference>
<dbReference type="EMBL" id="ANAH02000073">
    <property type="protein sequence ID" value="EPX55196.1"/>
    <property type="molecule type" value="Genomic_DNA"/>
</dbReference>
<feature type="transmembrane region" description="Helical" evidence="1">
    <location>
        <begin position="54"/>
        <end position="74"/>
    </location>
</feature>
<organism evidence="2 3">
    <name type="scientific">Cystobacter fuscus (strain ATCC 25194 / DSM 2262 / NBRC 100088 / M29)</name>
    <dbReference type="NCBI Taxonomy" id="1242864"/>
    <lineage>
        <taxon>Bacteria</taxon>
        <taxon>Pseudomonadati</taxon>
        <taxon>Myxococcota</taxon>
        <taxon>Myxococcia</taxon>
        <taxon>Myxococcales</taxon>
        <taxon>Cystobacterineae</taxon>
        <taxon>Archangiaceae</taxon>
        <taxon>Cystobacter</taxon>
    </lineage>
</organism>
<evidence type="ECO:0000256" key="1">
    <source>
        <dbReference type="SAM" id="Phobius"/>
    </source>
</evidence>
<feature type="transmembrane region" description="Helical" evidence="1">
    <location>
        <begin position="79"/>
        <end position="96"/>
    </location>
</feature>
<gene>
    <name evidence="2" type="ORF">D187_009403</name>
</gene>
<keyword evidence="1" id="KW-1133">Transmembrane helix</keyword>
<evidence type="ECO:0000313" key="2">
    <source>
        <dbReference type="EMBL" id="EPX55196.1"/>
    </source>
</evidence>
<evidence type="ECO:0000313" key="3">
    <source>
        <dbReference type="Proteomes" id="UP000011682"/>
    </source>
</evidence>
<keyword evidence="1" id="KW-0472">Membrane</keyword>
<protein>
    <submittedName>
        <fullName evidence="2">Uncharacterized protein</fullName>
    </submittedName>
</protein>
<dbReference type="AlphaFoldDB" id="S9NWC8"/>
<accession>S9NWC8</accession>